<comment type="caution">
    <text evidence="1">The sequence shown here is derived from an EMBL/GenBank/DDBJ whole genome shotgun (WGS) entry which is preliminary data.</text>
</comment>
<evidence type="ECO:0000313" key="1">
    <source>
        <dbReference type="EMBL" id="HIU27706.1"/>
    </source>
</evidence>
<dbReference type="Pfam" id="PF06908">
    <property type="entry name" value="YpsA"/>
    <property type="match status" value="1"/>
</dbReference>
<gene>
    <name evidence="1" type="ORF">IAD16_04955</name>
</gene>
<name>A0A9D1I3I3_9FIRM</name>
<dbReference type="AlphaFoldDB" id="A0A9D1I3I3"/>
<dbReference type="Proteomes" id="UP000824091">
    <property type="component" value="Unassembled WGS sequence"/>
</dbReference>
<protein>
    <submittedName>
        <fullName evidence="1">DUF1273 family protein</fullName>
    </submittedName>
</protein>
<dbReference type="Gene3D" id="3.40.50.450">
    <property type="match status" value="1"/>
</dbReference>
<reference evidence="1" key="1">
    <citation type="submission" date="2020-10" db="EMBL/GenBank/DDBJ databases">
        <authorList>
            <person name="Gilroy R."/>
        </authorList>
    </citation>
    <scope>NUCLEOTIDE SEQUENCE</scope>
    <source>
        <strain evidence="1">11300</strain>
    </source>
</reference>
<dbReference type="PANTHER" id="PTHR38440:SF1">
    <property type="entry name" value="UPF0398 PROTEIN SPR0331"/>
    <property type="match status" value="1"/>
</dbReference>
<dbReference type="EMBL" id="DVMO01000074">
    <property type="protein sequence ID" value="HIU27706.1"/>
    <property type="molecule type" value="Genomic_DNA"/>
</dbReference>
<dbReference type="PANTHER" id="PTHR38440">
    <property type="entry name" value="UPF0398 PROTEIN YPSA"/>
    <property type="match status" value="1"/>
</dbReference>
<dbReference type="SUPFAM" id="SSF102405">
    <property type="entry name" value="MCP/YpsA-like"/>
    <property type="match status" value="1"/>
</dbReference>
<sequence length="159" mass="17917">MRKCCFTGHRHFPWEESKDDSKLRTIMASLEHAIDEAIRKGAAHFICGNAVGVDTWAAQLVLKKKELNPGIVLEIALPFEGHNDHIPLCRAIQKKADIVHVVSRRPDKKAAFSERNKYMVDSSDMLIGVYNPSHRRGGTARTIEYARQQGLEVIEIVAE</sequence>
<reference evidence="1" key="2">
    <citation type="journal article" date="2021" name="PeerJ">
        <title>Extensive microbial diversity within the chicken gut microbiome revealed by metagenomics and culture.</title>
        <authorList>
            <person name="Gilroy R."/>
            <person name="Ravi A."/>
            <person name="Getino M."/>
            <person name="Pursley I."/>
            <person name="Horton D.L."/>
            <person name="Alikhan N.F."/>
            <person name="Baker D."/>
            <person name="Gharbi K."/>
            <person name="Hall N."/>
            <person name="Watson M."/>
            <person name="Adriaenssens E.M."/>
            <person name="Foster-Nyarko E."/>
            <person name="Jarju S."/>
            <person name="Secka A."/>
            <person name="Antonio M."/>
            <person name="Oren A."/>
            <person name="Chaudhuri R.R."/>
            <person name="La Ragione R."/>
            <person name="Hildebrand F."/>
            <person name="Pallen M.J."/>
        </authorList>
    </citation>
    <scope>NUCLEOTIDE SEQUENCE</scope>
    <source>
        <strain evidence="1">11300</strain>
    </source>
</reference>
<evidence type="ECO:0000313" key="2">
    <source>
        <dbReference type="Proteomes" id="UP000824091"/>
    </source>
</evidence>
<accession>A0A9D1I3I3</accession>
<dbReference type="InterPro" id="IPR010697">
    <property type="entry name" value="YspA"/>
</dbReference>
<proteinExistence type="predicted"/>
<organism evidence="1 2">
    <name type="scientific">Candidatus Fimisoma avicola</name>
    <dbReference type="NCBI Taxonomy" id="2840826"/>
    <lineage>
        <taxon>Bacteria</taxon>
        <taxon>Bacillati</taxon>
        <taxon>Bacillota</taxon>
        <taxon>Clostridia</taxon>
        <taxon>Eubacteriales</taxon>
        <taxon>Candidatus Fimisoma</taxon>
    </lineage>
</organism>